<feature type="signal peptide" evidence="2">
    <location>
        <begin position="1"/>
        <end position="19"/>
    </location>
</feature>
<gene>
    <name evidence="4" type="ORF">CAPTEDRAFT_192409</name>
</gene>
<keyword evidence="1" id="KW-0472">Membrane</keyword>
<dbReference type="GO" id="GO:0005245">
    <property type="term" value="F:voltage-gated calcium channel activity"/>
    <property type="evidence" value="ECO:0007669"/>
    <property type="project" value="TreeGrafter"/>
</dbReference>
<dbReference type="STRING" id="283909.R7VDI7"/>
<organism evidence="4">
    <name type="scientific">Capitella teleta</name>
    <name type="common">Polychaete worm</name>
    <dbReference type="NCBI Taxonomy" id="283909"/>
    <lineage>
        <taxon>Eukaryota</taxon>
        <taxon>Metazoa</taxon>
        <taxon>Spiralia</taxon>
        <taxon>Lophotrochozoa</taxon>
        <taxon>Annelida</taxon>
        <taxon>Polychaeta</taxon>
        <taxon>Sedentaria</taxon>
        <taxon>Scolecida</taxon>
        <taxon>Capitellidae</taxon>
        <taxon>Capitella</taxon>
    </lineage>
</organism>
<dbReference type="GO" id="GO:0005891">
    <property type="term" value="C:voltage-gated calcium channel complex"/>
    <property type="evidence" value="ECO:0007669"/>
    <property type="project" value="TreeGrafter"/>
</dbReference>
<sequence length="990" mass="109633">MECLHIFLLSIVFASSSLSAHEPGSALTETLKTFMNERLGVQKMQVDRGHACNHGQGLKGNPTKYLDNDIINVMKENLYQYPSIKFQYVGTEEGVTTVFPKFKTCSSTYDPRFRPWYAEAATSEPKDVVVAIDVSRSMSHTYNQRTLLSIAKEAANTVIATLNPNDRIGVVFFSDRAYSATGDTNSIQCEKTELALATPFNKKYFISTITADGGTQYCLALSLAFDFFSDNKSTDKVILFLTDGKPSDSEHDILSTISRKNALLGNRVIILTYGLGDNLDDQILINLAEQSKYNVSAGGIKPGVYTKVSNPNNLRFEMASFYNFFSKSDRLTDPIITVPYYSAFGHGLITSVCLPFYYRSNLKGVTCVDISMSDLLSDVAFFGRTDSSYAFIIDSVGRLLMHPLLPSPQSITDDPIFLEMTALETSSSAKQVLESMLKGESGSASFSSLRVLSRGESTLEGSQSDYVKSVYSWKQLMPTNFSLCVVTVESDIETLLLVTTNPYQNFLYHRLDLEEDSKKCEYFGVMATTAGSVVLLSPAAFEKPYLQIIREETVQDVQQYKSYFTGGRVSSSVFKEFVFDYVVVSAYLDEIRLNQPDDFLDSVIWTYVEFNVGIFRLYPGTRLSQQYDITKRPCYRRAVAQKGKIAFSIPYEDAFGAGAVISMSKTIVAGRSSGHVSTDPVVGVMGLDFNMDVFYYYLSDTFPACLDSSNVGCFMIDDGGFIVMHHDWLNLENRHDAYNVHIGQKEPGVASVLIENTVMEKIGCVNHEELLHQYTWLVSMQSDSIDYNNFVIYNIRETNLFVILLISQIKGTPACNNTSISLAMCATYAAVQCPCVEKLEFNYCSNRQQPDTDSDPPCSPFKAGPSIVAPVSSTQRNLPKCYDYKCASRSEKNCRVTSACLWNGQSCSLRSIGQSGDRGTSTTVTIALIFAALTLIVAIGAILYCKRGKSPPSSSYEPAIPAADNFSNQGFKNETTDAQFACGNASIQKI</sequence>
<dbReference type="Proteomes" id="UP000014760">
    <property type="component" value="Unassembled WGS sequence"/>
</dbReference>
<proteinExistence type="predicted"/>
<keyword evidence="1" id="KW-1133">Transmembrane helix</keyword>
<keyword evidence="2" id="KW-0732">Signal</keyword>
<name>R7VDI7_CAPTE</name>
<dbReference type="Pfam" id="PF13519">
    <property type="entry name" value="VWA_2"/>
    <property type="match status" value="1"/>
</dbReference>
<dbReference type="EMBL" id="KB293001">
    <property type="protein sequence ID" value="ELU16669.1"/>
    <property type="molecule type" value="Genomic_DNA"/>
</dbReference>
<reference evidence="5" key="3">
    <citation type="submission" date="2015-06" db="UniProtKB">
        <authorList>
            <consortium name="EnsemblMetazoa"/>
        </authorList>
    </citation>
    <scope>IDENTIFICATION</scope>
</reference>
<evidence type="ECO:0000259" key="3">
    <source>
        <dbReference type="PROSITE" id="PS50234"/>
    </source>
</evidence>
<dbReference type="Gene3D" id="3.40.50.410">
    <property type="entry name" value="von Willebrand factor, type A domain"/>
    <property type="match status" value="1"/>
</dbReference>
<feature type="transmembrane region" description="Helical" evidence="1">
    <location>
        <begin position="924"/>
        <end position="945"/>
    </location>
</feature>
<feature type="domain" description="VWFA" evidence="3">
    <location>
        <begin position="127"/>
        <end position="335"/>
    </location>
</feature>
<evidence type="ECO:0000313" key="4">
    <source>
        <dbReference type="EMBL" id="ELU16669.1"/>
    </source>
</evidence>
<dbReference type="SUPFAM" id="SSF53300">
    <property type="entry name" value="vWA-like"/>
    <property type="match status" value="1"/>
</dbReference>
<dbReference type="PANTHER" id="PTHR10166:SF66">
    <property type="entry name" value="VWFA AND CACHE DOMAIN-CONTAINING PROTEIN CG16868"/>
    <property type="match status" value="1"/>
</dbReference>
<dbReference type="OrthoDB" id="6365798at2759"/>
<dbReference type="InterPro" id="IPR051173">
    <property type="entry name" value="Ca_channel_alpha-2/delta"/>
</dbReference>
<dbReference type="PROSITE" id="PS50234">
    <property type="entry name" value="VWFA"/>
    <property type="match status" value="1"/>
</dbReference>
<dbReference type="EnsemblMetazoa" id="CapteT192409">
    <property type="protein sequence ID" value="CapteP192409"/>
    <property type="gene ID" value="CapteG192409"/>
</dbReference>
<evidence type="ECO:0000256" key="1">
    <source>
        <dbReference type="SAM" id="Phobius"/>
    </source>
</evidence>
<evidence type="ECO:0000313" key="5">
    <source>
        <dbReference type="EnsemblMetazoa" id="CapteP192409"/>
    </source>
</evidence>
<evidence type="ECO:0000256" key="2">
    <source>
        <dbReference type="SAM" id="SignalP"/>
    </source>
</evidence>
<dbReference type="PANTHER" id="PTHR10166">
    <property type="entry name" value="VOLTAGE-DEPENDENT CALCIUM CHANNEL SUBUNIT ALPHA-2/DELTA-RELATED"/>
    <property type="match status" value="1"/>
</dbReference>
<dbReference type="AlphaFoldDB" id="R7VDI7"/>
<evidence type="ECO:0000313" key="6">
    <source>
        <dbReference type="Proteomes" id="UP000014760"/>
    </source>
</evidence>
<feature type="chain" id="PRO_5008788964" description="VWFA domain-containing protein" evidence="2">
    <location>
        <begin position="20"/>
        <end position="990"/>
    </location>
</feature>
<reference evidence="6" key="1">
    <citation type="submission" date="2012-12" db="EMBL/GenBank/DDBJ databases">
        <authorList>
            <person name="Hellsten U."/>
            <person name="Grimwood J."/>
            <person name="Chapman J.A."/>
            <person name="Shapiro H."/>
            <person name="Aerts A."/>
            <person name="Otillar R.P."/>
            <person name="Terry A.Y."/>
            <person name="Boore J.L."/>
            <person name="Simakov O."/>
            <person name="Marletaz F."/>
            <person name="Cho S.-J."/>
            <person name="Edsinger-Gonzales E."/>
            <person name="Havlak P."/>
            <person name="Kuo D.-H."/>
            <person name="Larsson T."/>
            <person name="Lv J."/>
            <person name="Arendt D."/>
            <person name="Savage R."/>
            <person name="Osoegawa K."/>
            <person name="de Jong P."/>
            <person name="Lindberg D.R."/>
            <person name="Seaver E.C."/>
            <person name="Weisblat D.A."/>
            <person name="Putnam N.H."/>
            <person name="Grigoriev I.V."/>
            <person name="Rokhsar D.S."/>
        </authorList>
    </citation>
    <scope>NUCLEOTIDE SEQUENCE</scope>
    <source>
        <strain evidence="6">I ESC-2004</strain>
    </source>
</reference>
<dbReference type="Gene3D" id="3.30.450.20">
    <property type="entry name" value="PAS domain"/>
    <property type="match status" value="2"/>
</dbReference>
<dbReference type="HOGENOM" id="CLU_301732_0_0_1"/>
<keyword evidence="1" id="KW-0812">Transmembrane</keyword>
<dbReference type="EMBL" id="AMQN01017331">
    <property type="status" value="NOT_ANNOTATED_CDS"/>
    <property type="molecule type" value="Genomic_DNA"/>
</dbReference>
<reference evidence="4 6" key="2">
    <citation type="journal article" date="2013" name="Nature">
        <title>Insights into bilaterian evolution from three spiralian genomes.</title>
        <authorList>
            <person name="Simakov O."/>
            <person name="Marletaz F."/>
            <person name="Cho S.J."/>
            <person name="Edsinger-Gonzales E."/>
            <person name="Havlak P."/>
            <person name="Hellsten U."/>
            <person name="Kuo D.H."/>
            <person name="Larsson T."/>
            <person name="Lv J."/>
            <person name="Arendt D."/>
            <person name="Savage R."/>
            <person name="Osoegawa K."/>
            <person name="de Jong P."/>
            <person name="Grimwood J."/>
            <person name="Chapman J.A."/>
            <person name="Shapiro H."/>
            <person name="Aerts A."/>
            <person name="Otillar R.P."/>
            <person name="Terry A.Y."/>
            <person name="Boore J.L."/>
            <person name="Grigoriev I.V."/>
            <person name="Lindberg D.R."/>
            <person name="Seaver E.C."/>
            <person name="Weisblat D.A."/>
            <person name="Putnam N.H."/>
            <person name="Rokhsar D.S."/>
        </authorList>
    </citation>
    <scope>NUCLEOTIDE SEQUENCE</scope>
    <source>
        <strain evidence="4 6">I ESC-2004</strain>
    </source>
</reference>
<accession>R7VDI7</accession>
<dbReference type="InterPro" id="IPR036465">
    <property type="entry name" value="vWFA_dom_sf"/>
</dbReference>
<dbReference type="InterPro" id="IPR002035">
    <property type="entry name" value="VWF_A"/>
</dbReference>
<protein>
    <recommendedName>
        <fullName evidence="3">VWFA domain-containing protein</fullName>
    </recommendedName>
</protein>
<keyword evidence="6" id="KW-1185">Reference proteome</keyword>
<dbReference type="OMA" id="KESMIAI"/>
<dbReference type="SMART" id="SM00327">
    <property type="entry name" value="VWA"/>
    <property type="match status" value="1"/>
</dbReference>